<sequence>MKISDLRAGTGSVNITATVVNKEDPREVRTKYGKELKVANATLKDETGTISISLWENDIDAINVGDKVEISNGYVNEFKGNLQLSTGRNGKITVIGKGDETAESDESTEDMDDSSPAETDDLNPDLGSDETDL</sequence>
<dbReference type="Proteomes" id="UP000197679">
    <property type="component" value="Chromosome"/>
</dbReference>
<proteinExistence type="predicted"/>
<dbReference type="KEGG" id="marh:Mia14_1030"/>
<evidence type="ECO:0000256" key="2">
    <source>
        <dbReference type="SAM" id="MobiDB-lite"/>
    </source>
</evidence>
<evidence type="ECO:0000259" key="3">
    <source>
        <dbReference type="Pfam" id="PF21473"/>
    </source>
</evidence>
<dbReference type="RefSeq" id="WP_088820589.1">
    <property type="nucleotide sequence ID" value="NZ_CP019964.1"/>
</dbReference>
<reference evidence="4 5" key="1">
    <citation type="journal article" date="2017" name="Nat. Commun.">
        <title>'ARMAN' archaea depend on association with euryarchaeal host in culture and in situ.</title>
        <authorList>
            <person name="Golyshina O."/>
            <person name="Toshchakov S."/>
            <person name="Makarova K."/>
            <person name="Gavrilov S."/>
            <person name="Korzhenkov A."/>
            <person name="La Cono V."/>
            <person name="Arcadi E."/>
            <person name="Nechitaylo T."/>
            <person name="Ferrer M."/>
            <person name="Kublanov I."/>
            <person name="Wolf Y."/>
            <person name="Yakimov M."/>
            <person name="Golyshin P."/>
            <person name="Slesarev A."/>
            <person name="Kozyavkin S."/>
        </authorList>
    </citation>
    <scope>NUCLEOTIDE SEQUENCE [LARGE SCALE GENOMIC DNA]</scope>
    <source>
        <strain evidence="4 5">Mia14</strain>
    </source>
</reference>
<keyword evidence="5" id="KW-1185">Reference proteome</keyword>
<feature type="compositionally biased region" description="Acidic residues" evidence="2">
    <location>
        <begin position="101"/>
        <end position="133"/>
    </location>
</feature>
<gene>
    <name evidence="4" type="ORF">Mia14_1030</name>
</gene>
<dbReference type="AlphaFoldDB" id="A0A218NPD0"/>
<dbReference type="Pfam" id="PF21473">
    <property type="entry name" value="OB_Ssb-like"/>
    <property type="match status" value="1"/>
</dbReference>
<dbReference type="PANTHER" id="PTHR13356">
    <property type="entry name" value="OB FOLD NUCLEIC ACID BINDING PROTEIN-RELATED"/>
    <property type="match status" value="1"/>
</dbReference>
<dbReference type="PANTHER" id="PTHR13356:SF0">
    <property type="entry name" value="SOSS COMPLEX SUBUNIT B HOMOLOG"/>
    <property type="match status" value="1"/>
</dbReference>
<name>A0A218NPD0_9ARCH</name>
<protein>
    <submittedName>
        <fullName evidence="4">Replication factor A large subunit</fullName>
    </submittedName>
</protein>
<dbReference type="GO" id="GO:0010212">
    <property type="term" value="P:response to ionizing radiation"/>
    <property type="evidence" value="ECO:0007669"/>
    <property type="project" value="TreeGrafter"/>
</dbReference>
<dbReference type="OrthoDB" id="6262at2157"/>
<dbReference type="CDD" id="cd04491">
    <property type="entry name" value="SoSSB_OBF"/>
    <property type="match status" value="1"/>
</dbReference>
<dbReference type="InterPro" id="IPR051231">
    <property type="entry name" value="SOSS-B"/>
</dbReference>
<evidence type="ECO:0000313" key="5">
    <source>
        <dbReference type="Proteomes" id="UP000197679"/>
    </source>
</evidence>
<keyword evidence="1" id="KW-0238">DNA-binding</keyword>
<accession>A0A218NPD0</accession>
<dbReference type="EMBL" id="CP019964">
    <property type="protein sequence ID" value="ASI14296.1"/>
    <property type="molecule type" value="Genomic_DNA"/>
</dbReference>
<dbReference type="InterPro" id="IPR012340">
    <property type="entry name" value="NA-bd_OB-fold"/>
</dbReference>
<dbReference type="Gene3D" id="2.40.50.140">
    <property type="entry name" value="Nucleic acid-binding proteins"/>
    <property type="match status" value="1"/>
</dbReference>
<feature type="region of interest" description="Disordered" evidence="2">
    <location>
        <begin position="92"/>
        <end position="133"/>
    </location>
</feature>
<organism evidence="4 5">
    <name type="scientific">Candidatus Mancarchaeum acidiphilum</name>
    <dbReference type="NCBI Taxonomy" id="1920749"/>
    <lineage>
        <taxon>Archaea</taxon>
        <taxon>Candidatus Micrarchaeota</taxon>
        <taxon>Candidatus Mancarchaeum</taxon>
    </lineage>
</organism>
<dbReference type="SUPFAM" id="SSF50249">
    <property type="entry name" value="Nucleic acid-binding proteins"/>
    <property type="match status" value="1"/>
</dbReference>
<evidence type="ECO:0000256" key="1">
    <source>
        <dbReference type="ARBA" id="ARBA00023125"/>
    </source>
</evidence>
<dbReference type="GO" id="GO:0000724">
    <property type="term" value="P:double-strand break repair via homologous recombination"/>
    <property type="evidence" value="ECO:0007669"/>
    <property type="project" value="TreeGrafter"/>
</dbReference>
<dbReference type="GO" id="GO:0003677">
    <property type="term" value="F:DNA binding"/>
    <property type="evidence" value="ECO:0007669"/>
    <property type="project" value="UniProtKB-KW"/>
</dbReference>
<feature type="domain" description="Single-stranded DNA binding protein Ssb-like OB fold" evidence="3">
    <location>
        <begin position="14"/>
        <end position="93"/>
    </location>
</feature>
<dbReference type="InterPro" id="IPR048970">
    <property type="entry name" value="OB_Ssb-like"/>
</dbReference>
<dbReference type="GeneID" id="33314565"/>
<evidence type="ECO:0000313" key="4">
    <source>
        <dbReference type="EMBL" id="ASI14296.1"/>
    </source>
</evidence>